<dbReference type="PRINTS" id="PR00922">
    <property type="entry name" value="DADACBPTASE3"/>
</dbReference>
<dbReference type="Gene3D" id="3.40.710.10">
    <property type="entry name" value="DD-peptidase/beta-lactamase superfamily"/>
    <property type="match status" value="2"/>
</dbReference>
<dbReference type="Pfam" id="PF02113">
    <property type="entry name" value="Peptidase_S13"/>
    <property type="match status" value="1"/>
</dbReference>
<evidence type="ECO:0000256" key="2">
    <source>
        <dbReference type="ARBA" id="ARBA00022801"/>
    </source>
</evidence>
<dbReference type="InterPro" id="IPR012338">
    <property type="entry name" value="Beta-lactam/transpept-like"/>
</dbReference>
<dbReference type="Gene3D" id="3.50.80.20">
    <property type="entry name" value="D-Ala-D-Ala carboxypeptidase C, peptidase S13"/>
    <property type="match status" value="1"/>
</dbReference>
<protein>
    <submittedName>
        <fullName evidence="3">D-alanyl-D-alanine carboxypeptidase</fullName>
    </submittedName>
</protein>
<dbReference type="PANTHER" id="PTHR30023">
    <property type="entry name" value="D-ALANYL-D-ALANINE CARBOXYPEPTIDASE"/>
    <property type="match status" value="1"/>
</dbReference>
<dbReference type="InterPro" id="IPR000667">
    <property type="entry name" value="Peptidase_S13"/>
</dbReference>
<name>A0A0C1R434_9CYAN</name>
<dbReference type="STRING" id="1479485.DA73_0238415"/>
<evidence type="ECO:0000313" key="3">
    <source>
        <dbReference type="EMBL" id="KIE07070.1"/>
    </source>
</evidence>
<keyword evidence="2" id="KW-0378">Hydrolase</keyword>
<keyword evidence="3" id="KW-0121">Carboxypeptidase</keyword>
<gene>
    <name evidence="3" type="ORF">DA73_0238415</name>
</gene>
<dbReference type="PANTHER" id="PTHR30023:SF0">
    <property type="entry name" value="PENICILLIN-SENSITIVE CARBOXYPEPTIDASE A"/>
    <property type="match status" value="1"/>
</dbReference>
<dbReference type="EMBL" id="JHEG02000059">
    <property type="protein sequence ID" value="KIE07070.1"/>
    <property type="molecule type" value="Genomic_DNA"/>
</dbReference>
<dbReference type="NCBIfam" id="TIGR00666">
    <property type="entry name" value="PBP4"/>
    <property type="match status" value="1"/>
</dbReference>
<sequence length="492" mass="53912">MKNDSKKNSTRCLLLLIGIQLGLFGKPANPQTQVPPTEKTAQSICPVQLPSAINAVLDRPLLLRSRWGVLVQTLSSTQTLYSRDAQKYFTPASVAKLLTTAAVLQQLGQDFRFRTSIYSDRDGVLRVVGRGDPSLTDAQLTILAKQLQEKGIRDIRLLIADDNYIQGDIVHPSWQWEDIQSDYGAPVNSFILNQNVFGLKLQPQTVGKPLGVIWTDTDEEKQWRVVNLSVTTAENQPSFINITRDFKGSILHIQGQLPVNSEPASVNLPAIDPTEYFLRRFRSVLKTEEIGVAQTFVSPFSRQYGQELAGVDSPPLSELLIETNTNSNNLFAESLLRALAIKKPPSLNQATADTGLELMKATLTQLGVDPTGYSLVDGSGLSRKNLISPETLVQTLQAMAKSPAGAVYRASLPVAGRSGTLKNRFLKTPAEGIVQAKTGTMTGVVSLAGYVNAPNYNPVVFSIMVNQTEQPARVIRQAMDEIVVMLARLQRC</sequence>
<comment type="similarity">
    <text evidence="1">Belongs to the peptidase S13 family.</text>
</comment>
<dbReference type="GO" id="GO:0000270">
    <property type="term" value="P:peptidoglycan metabolic process"/>
    <property type="evidence" value="ECO:0007669"/>
    <property type="project" value="TreeGrafter"/>
</dbReference>
<proteinExistence type="inferred from homology"/>
<dbReference type="SUPFAM" id="SSF56601">
    <property type="entry name" value="beta-lactamase/transpeptidase-like"/>
    <property type="match status" value="1"/>
</dbReference>
<dbReference type="GO" id="GO:0004185">
    <property type="term" value="F:serine-type carboxypeptidase activity"/>
    <property type="evidence" value="ECO:0007669"/>
    <property type="project" value="InterPro"/>
</dbReference>
<accession>A0A0C1R434</accession>
<dbReference type="AlphaFoldDB" id="A0A0C1R434"/>
<organism evidence="3">
    <name type="scientific">Tolypothrix bouteillei VB521301</name>
    <dbReference type="NCBI Taxonomy" id="1479485"/>
    <lineage>
        <taxon>Bacteria</taxon>
        <taxon>Bacillati</taxon>
        <taxon>Cyanobacteriota</taxon>
        <taxon>Cyanophyceae</taxon>
        <taxon>Nostocales</taxon>
        <taxon>Tolypothrichaceae</taxon>
        <taxon>Tolypothrix</taxon>
    </lineage>
</organism>
<keyword evidence="3" id="KW-0645">Protease</keyword>
<reference evidence="3" key="1">
    <citation type="journal article" date="2015" name="Genome Announc.">
        <title>Draft Genome Sequence of Tolypothrix boutellei Strain VB521301.</title>
        <authorList>
            <person name="Chandrababunaidu M.M."/>
            <person name="Singh D."/>
            <person name="Sen D."/>
            <person name="Bhan S."/>
            <person name="Das S."/>
            <person name="Gupta A."/>
            <person name="Adhikary S.P."/>
            <person name="Tripathy S."/>
        </authorList>
    </citation>
    <scope>NUCLEOTIDE SEQUENCE</scope>
    <source>
        <strain evidence="3">VB521301</strain>
    </source>
</reference>
<comment type="caution">
    <text evidence="3">The sequence shown here is derived from an EMBL/GenBank/DDBJ whole genome shotgun (WGS) entry which is preliminary data.</text>
</comment>
<evidence type="ECO:0000256" key="1">
    <source>
        <dbReference type="ARBA" id="ARBA00006096"/>
    </source>
</evidence>
<dbReference type="GO" id="GO:0006508">
    <property type="term" value="P:proteolysis"/>
    <property type="evidence" value="ECO:0007669"/>
    <property type="project" value="InterPro"/>
</dbReference>